<evidence type="ECO:0000313" key="5">
    <source>
        <dbReference type="WormBase" id="F02E9.1"/>
    </source>
</evidence>
<dbReference type="InParanoid" id="O01314"/>
<dbReference type="GeneID" id="184093"/>
<evidence type="ECO:0000313" key="3">
    <source>
        <dbReference type="EMBL" id="CAB04047.1"/>
    </source>
</evidence>
<dbReference type="KEGG" id="cel:CELE_F02E9.1"/>
<evidence type="ECO:0000313" key="4">
    <source>
        <dbReference type="Proteomes" id="UP000001940"/>
    </source>
</evidence>
<dbReference type="Proteomes" id="UP000001940">
    <property type="component" value="Chromosome I"/>
</dbReference>
<evidence type="ECO:0000256" key="1">
    <source>
        <dbReference type="ARBA" id="ARBA00093634"/>
    </source>
</evidence>
<dbReference type="OrthoDB" id="5826082at2759"/>
<dbReference type="PIR" id="T20508">
    <property type="entry name" value="T20508"/>
</dbReference>
<protein>
    <recommendedName>
        <fullName evidence="1">Vacuolar ATPase assembly protein VMA22</fullName>
    </recommendedName>
</protein>
<dbReference type="IntAct" id="O01314">
    <property type="interactions" value="1"/>
</dbReference>
<feature type="compositionally biased region" description="Basic and acidic residues" evidence="2">
    <location>
        <begin position="80"/>
        <end position="92"/>
    </location>
</feature>
<reference evidence="3 4" key="1">
    <citation type="journal article" date="1998" name="Science">
        <title>Genome sequence of the nematode C. elegans: a platform for investigating biology.</title>
        <authorList>
            <consortium name="The C. elegans sequencing consortium"/>
            <person name="Sulson J.E."/>
            <person name="Waterston R."/>
        </authorList>
    </citation>
    <scope>NUCLEOTIDE SEQUENCE [LARGE SCALE GENOMIC DNA]</scope>
    <source>
        <strain evidence="3 4">Bristol N2</strain>
    </source>
</reference>
<dbReference type="SMR" id="O01314"/>
<dbReference type="FunCoup" id="O01314">
    <property type="interactions" value="422"/>
</dbReference>
<dbReference type="WormBase" id="F02E9.1">
    <property type="protein sequence ID" value="CE09183"/>
    <property type="gene ID" value="WBGene00008528"/>
</dbReference>
<keyword evidence="6" id="KW-1267">Proteomics identification</keyword>
<organism evidence="3 4">
    <name type="scientific">Caenorhabditis elegans</name>
    <dbReference type="NCBI Taxonomy" id="6239"/>
    <lineage>
        <taxon>Eukaryota</taxon>
        <taxon>Metazoa</taxon>
        <taxon>Ecdysozoa</taxon>
        <taxon>Nematoda</taxon>
        <taxon>Chromadorea</taxon>
        <taxon>Rhabditida</taxon>
        <taxon>Rhabditina</taxon>
        <taxon>Rhabditomorpha</taxon>
        <taxon>Rhabditoidea</taxon>
        <taxon>Rhabditidae</taxon>
        <taxon>Peloderinae</taxon>
        <taxon>Caenorhabditis</taxon>
    </lineage>
</organism>
<dbReference type="PeptideAtlas" id="O01314"/>
<dbReference type="PANTHER" id="PTHR31996:SF2">
    <property type="entry name" value="COILED-COIL DOMAIN-CONTAINING PROTEIN 115"/>
    <property type="match status" value="1"/>
</dbReference>
<dbReference type="RefSeq" id="NP_492280.1">
    <property type="nucleotide sequence ID" value="NM_059879.1"/>
</dbReference>
<dbReference type="GO" id="GO:0005783">
    <property type="term" value="C:endoplasmic reticulum"/>
    <property type="evidence" value="ECO:0007005"/>
    <property type="project" value="WormBase"/>
</dbReference>
<dbReference type="STRING" id="6239.F02E9.1.1"/>
<gene>
    <name evidence="3" type="ORF">CELE_F02E9.1</name>
    <name evidence="3 5" type="ORF">F02E9.1</name>
</gene>
<dbReference type="GO" id="GO:0070072">
    <property type="term" value="P:vacuolar proton-transporting V-type ATPase complex assembly"/>
    <property type="evidence" value="ECO:0007669"/>
    <property type="project" value="InterPro"/>
</dbReference>
<keyword evidence="4" id="KW-1185">Reference proteome</keyword>
<dbReference type="GO" id="GO:0051082">
    <property type="term" value="F:unfolded protein binding"/>
    <property type="evidence" value="ECO:0000318"/>
    <property type="project" value="GO_Central"/>
</dbReference>
<dbReference type="HOGENOM" id="CLU_1572058_0_0_1"/>
<dbReference type="UCSC" id="F02E9.1">
    <property type="organism name" value="c. elegans"/>
</dbReference>
<evidence type="ECO:0000256" key="2">
    <source>
        <dbReference type="SAM" id="MobiDB-lite"/>
    </source>
</evidence>
<dbReference type="EMBL" id="BX284601">
    <property type="protein sequence ID" value="CAB04047.1"/>
    <property type="molecule type" value="Genomic_DNA"/>
</dbReference>
<dbReference type="InterPro" id="IPR040357">
    <property type="entry name" value="Vma22/CCDC115"/>
</dbReference>
<evidence type="ECO:0007829" key="6">
    <source>
        <dbReference type="PeptideAtlas" id="O01314"/>
    </source>
</evidence>
<dbReference type="PANTHER" id="PTHR31996">
    <property type="entry name" value="COILED-COIL DOMAIN-CONTAINING PROTEIN 115"/>
    <property type="match status" value="1"/>
</dbReference>
<sequence length="154" mass="17422">MELIDKFITLHDQLRKDLNLASLCISKAKTTHGIGLFSVNSVDTHDLEPSIRLDTKNGKFVLLKNSENEEEKNDKKNKKKKDENKSEKKNSGESEDVEEAKKTFSGQFRPFGVLEPAAAKDARKIYRNSIQTILDLVSTQQSILAKSRQLVEDC</sequence>
<dbReference type="OMA" id="PFAGQFR"/>
<dbReference type="PaxDb" id="6239-F02E9.1"/>
<dbReference type="AlphaFoldDB" id="O01314"/>
<feature type="region of interest" description="Disordered" evidence="2">
    <location>
        <begin position="64"/>
        <end position="101"/>
    </location>
</feature>
<dbReference type="AGR" id="WB:WBGene00008528"/>
<dbReference type="eggNOG" id="ENOG502T061">
    <property type="taxonomic scope" value="Eukaryota"/>
</dbReference>
<dbReference type="CTD" id="184093"/>
<proteinExistence type="evidence at protein level"/>
<accession>O01314</accession>
<dbReference type="Bgee" id="WBGene00008528">
    <property type="expression patterns" value="Expressed in germ line (C elegans) and 4 other cell types or tissues"/>
</dbReference>
<name>O01314_CAEEL</name>